<keyword evidence="5" id="KW-1133">Transmembrane helix</keyword>
<keyword evidence="6" id="KW-0443">Lipid metabolism</keyword>
<protein>
    <recommendedName>
        <fullName evidence="8">GP-PDE domain-containing protein</fullName>
    </recommendedName>
</protein>
<keyword evidence="7" id="KW-0472">Membrane</keyword>
<dbReference type="InterPro" id="IPR030395">
    <property type="entry name" value="GP_PDE_dom"/>
</dbReference>
<comment type="similarity">
    <text evidence="2">Belongs to the glycerophosphoryl diester phosphodiesterase family.</text>
</comment>
<evidence type="ECO:0000256" key="6">
    <source>
        <dbReference type="ARBA" id="ARBA00023098"/>
    </source>
</evidence>
<dbReference type="GO" id="GO:0016020">
    <property type="term" value="C:membrane"/>
    <property type="evidence" value="ECO:0007669"/>
    <property type="project" value="UniProtKB-SubCell"/>
</dbReference>
<keyword evidence="3" id="KW-0812">Transmembrane</keyword>
<dbReference type="InterPro" id="IPR017946">
    <property type="entry name" value="PLC-like_Pdiesterase_TIM-brl"/>
</dbReference>
<keyword evidence="4" id="KW-0378">Hydrolase</keyword>
<evidence type="ECO:0000256" key="4">
    <source>
        <dbReference type="ARBA" id="ARBA00022801"/>
    </source>
</evidence>
<dbReference type="PROSITE" id="PS51704">
    <property type="entry name" value="GP_PDE"/>
    <property type="match status" value="1"/>
</dbReference>
<name>A0A923MHP8_9FIRM</name>
<organism evidence="9 10">
    <name type="scientific">Dysosmobacter segnis</name>
    <dbReference type="NCBI Taxonomy" id="2763042"/>
    <lineage>
        <taxon>Bacteria</taxon>
        <taxon>Bacillati</taxon>
        <taxon>Bacillota</taxon>
        <taxon>Clostridia</taxon>
        <taxon>Eubacteriales</taxon>
        <taxon>Oscillospiraceae</taxon>
        <taxon>Dysosmobacter</taxon>
    </lineage>
</organism>
<keyword evidence="10" id="KW-1185">Reference proteome</keyword>
<evidence type="ECO:0000256" key="5">
    <source>
        <dbReference type="ARBA" id="ARBA00022989"/>
    </source>
</evidence>
<dbReference type="PANTHER" id="PTHR42758:SF2">
    <property type="entry name" value="PHOSPHATIDYLGLYCEROL PHOSPHOLIPASE C"/>
    <property type="match status" value="1"/>
</dbReference>
<dbReference type="GO" id="GO:0046475">
    <property type="term" value="P:glycerophospholipid catabolic process"/>
    <property type="evidence" value="ECO:0007669"/>
    <property type="project" value="TreeGrafter"/>
</dbReference>
<dbReference type="Gene3D" id="3.20.20.190">
    <property type="entry name" value="Phosphatidylinositol (PI) phosphodiesterase"/>
    <property type="match status" value="1"/>
</dbReference>
<dbReference type="Proteomes" id="UP000620327">
    <property type="component" value="Unassembled WGS sequence"/>
</dbReference>
<dbReference type="AlphaFoldDB" id="A0A923MHP8"/>
<proteinExistence type="inferred from homology"/>
<sequence>MKNVNAYTGPQRFAHRGLVQAAPENTLGAFQGAVDGGYEGIEIDVQMTRDGEIVIAHDSNFTRMTLGHPDGGSNRRIRDLTWDEIQKIELPYANHLLSEVPPEHSEIQLLATLPKLVMGQVEGRDYETALAEDGRMAHLMRFSDFDAWLTAQRKSITVEVEVKAPGLAGPILELLSRSPNTCSYILFSGDPVYVGEMQAAVRKNGKPTGLRMGANMRRLTEEAKRMIPNMDLFEVGLNADAFTCEDVRWLGEHGIHVFSNLGDYPDWWEKMVTRGVLGFKTNYAAAYTNWWNSRH</sequence>
<reference evidence="9" key="1">
    <citation type="submission" date="2020-08" db="EMBL/GenBank/DDBJ databases">
        <title>Genome public.</title>
        <authorList>
            <person name="Liu C."/>
            <person name="Sun Q."/>
        </authorList>
    </citation>
    <scope>NUCLEOTIDE SEQUENCE</scope>
    <source>
        <strain evidence="9">BX15</strain>
    </source>
</reference>
<dbReference type="RefSeq" id="WP_187015106.1">
    <property type="nucleotide sequence ID" value="NZ_JACOQI010000010.1"/>
</dbReference>
<dbReference type="EMBL" id="JACOQI010000010">
    <property type="protein sequence ID" value="MBC5770880.1"/>
    <property type="molecule type" value="Genomic_DNA"/>
</dbReference>
<dbReference type="Pfam" id="PF03009">
    <property type="entry name" value="GDPD"/>
    <property type="match status" value="1"/>
</dbReference>
<evidence type="ECO:0000313" key="10">
    <source>
        <dbReference type="Proteomes" id="UP000620327"/>
    </source>
</evidence>
<dbReference type="GO" id="GO:0008081">
    <property type="term" value="F:phosphoric diester hydrolase activity"/>
    <property type="evidence" value="ECO:0007669"/>
    <property type="project" value="InterPro"/>
</dbReference>
<accession>A0A923MHP8</accession>
<dbReference type="GO" id="GO:0005737">
    <property type="term" value="C:cytoplasm"/>
    <property type="evidence" value="ECO:0007669"/>
    <property type="project" value="UniProtKB-ARBA"/>
</dbReference>
<evidence type="ECO:0000256" key="7">
    <source>
        <dbReference type="ARBA" id="ARBA00023136"/>
    </source>
</evidence>
<evidence type="ECO:0000259" key="8">
    <source>
        <dbReference type="PROSITE" id="PS51704"/>
    </source>
</evidence>
<comment type="caution">
    <text evidence="9">The sequence shown here is derived from an EMBL/GenBank/DDBJ whole genome shotgun (WGS) entry which is preliminary data.</text>
</comment>
<evidence type="ECO:0000256" key="1">
    <source>
        <dbReference type="ARBA" id="ARBA00004370"/>
    </source>
</evidence>
<dbReference type="PANTHER" id="PTHR42758">
    <property type="entry name" value="PHOSPHATIDYLGLYCEROL PHOSPHOLIPASE C"/>
    <property type="match status" value="1"/>
</dbReference>
<dbReference type="SUPFAM" id="SSF51695">
    <property type="entry name" value="PLC-like phosphodiesterases"/>
    <property type="match status" value="1"/>
</dbReference>
<dbReference type="InterPro" id="IPR052271">
    <property type="entry name" value="GDPD-Related"/>
</dbReference>
<evidence type="ECO:0000256" key="2">
    <source>
        <dbReference type="ARBA" id="ARBA00007277"/>
    </source>
</evidence>
<feature type="domain" description="GP-PDE" evidence="8">
    <location>
        <begin position="10"/>
        <end position="295"/>
    </location>
</feature>
<evidence type="ECO:0000256" key="3">
    <source>
        <dbReference type="ARBA" id="ARBA00022692"/>
    </source>
</evidence>
<gene>
    <name evidence="9" type="ORF">H8Z83_11215</name>
</gene>
<evidence type="ECO:0000313" key="9">
    <source>
        <dbReference type="EMBL" id="MBC5770880.1"/>
    </source>
</evidence>
<comment type="subcellular location">
    <subcellularLocation>
        <location evidence="1">Membrane</location>
    </subcellularLocation>
</comment>